<keyword evidence="4" id="KW-1133">Transmembrane helix</keyword>
<keyword evidence="3" id="KW-0804">Transcription</keyword>
<comment type="caution">
    <text evidence="6">The sequence shown here is derived from an EMBL/GenBank/DDBJ whole genome shotgun (WGS) entry which is preliminary data.</text>
</comment>
<dbReference type="InterPro" id="IPR018060">
    <property type="entry name" value="HTH_AraC"/>
</dbReference>
<dbReference type="PANTHER" id="PTHR43280:SF29">
    <property type="entry name" value="ARAC-FAMILY TRANSCRIPTIONAL REGULATOR"/>
    <property type="match status" value="1"/>
</dbReference>
<reference evidence="6" key="1">
    <citation type="journal article" date="2014" name="Int. J. Syst. Evol. Microbiol.">
        <title>Complete genome sequence of Corynebacterium casei LMG S-19264T (=DSM 44701T), isolated from a smear-ripened cheese.</title>
        <authorList>
            <consortium name="US DOE Joint Genome Institute (JGI-PGF)"/>
            <person name="Walter F."/>
            <person name="Albersmeier A."/>
            <person name="Kalinowski J."/>
            <person name="Ruckert C."/>
        </authorList>
    </citation>
    <scope>NUCLEOTIDE SEQUENCE</scope>
    <source>
        <strain evidence="6">KCTC 12711</strain>
    </source>
</reference>
<dbReference type="Gene3D" id="1.10.10.60">
    <property type="entry name" value="Homeodomain-like"/>
    <property type="match status" value="2"/>
</dbReference>
<dbReference type="Proteomes" id="UP000614811">
    <property type="component" value="Unassembled WGS sequence"/>
</dbReference>
<evidence type="ECO:0000313" key="7">
    <source>
        <dbReference type="Proteomes" id="UP000614811"/>
    </source>
</evidence>
<evidence type="ECO:0000259" key="5">
    <source>
        <dbReference type="PROSITE" id="PS01124"/>
    </source>
</evidence>
<dbReference type="EMBL" id="BMXA01000001">
    <property type="protein sequence ID" value="GGZ97938.1"/>
    <property type="molecule type" value="Genomic_DNA"/>
</dbReference>
<protein>
    <recommendedName>
        <fullName evidence="5">HTH araC/xylS-type domain-containing protein</fullName>
    </recommendedName>
</protein>
<feature type="transmembrane region" description="Helical" evidence="4">
    <location>
        <begin position="109"/>
        <end position="128"/>
    </location>
</feature>
<evidence type="ECO:0000256" key="4">
    <source>
        <dbReference type="SAM" id="Phobius"/>
    </source>
</evidence>
<dbReference type="SUPFAM" id="SSF46689">
    <property type="entry name" value="Homeodomain-like"/>
    <property type="match status" value="1"/>
</dbReference>
<feature type="domain" description="HTH araC/xylS-type" evidence="5">
    <location>
        <begin position="273"/>
        <end position="381"/>
    </location>
</feature>
<feature type="transmembrane region" description="Helical" evidence="4">
    <location>
        <begin position="228"/>
        <end position="249"/>
    </location>
</feature>
<evidence type="ECO:0000256" key="1">
    <source>
        <dbReference type="ARBA" id="ARBA00023015"/>
    </source>
</evidence>
<reference evidence="6" key="2">
    <citation type="submission" date="2020-09" db="EMBL/GenBank/DDBJ databases">
        <authorList>
            <person name="Sun Q."/>
            <person name="Kim S."/>
        </authorList>
    </citation>
    <scope>NUCLEOTIDE SEQUENCE</scope>
    <source>
        <strain evidence="6">KCTC 12711</strain>
    </source>
</reference>
<evidence type="ECO:0000256" key="2">
    <source>
        <dbReference type="ARBA" id="ARBA00023125"/>
    </source>
</evidence>
<feature type="transmembrane region" description="Helical" evidence="4">
    <location>
        <begin position="192"/>
        <end position="216"/>
    </location>
</feature>
<organism evidence="6 7">
    <name type="scientific">Arenicella chitinivorans</name>
    <dbReference type="NCBI Taxonomy" id="1329800"/>
    <lineage>
        <taxon>Bacteria</taxon>
        <taxon>Pseudomonadati</taxon>
        <taxon>Pseudomonadota</taxon>
        <taxon>Gammaproteobacteria</taxon>
        <taxon>Arenicellales</taxon>
        <taxon>Arenicellaceae</taxon>
        <taxon>Arenicella</taxon>
    </lineage>
</organism>
<accession>A0A918RK17</accession>
<keyword evidence="2" id="KW-0238">DNA-binding</keyword>
<keyword evidence="4" id="KW-0472">Membrane</keyword>
<dbReference type="PROSITE" id="PS01124">
    <property type="entry name" value="HTH_ARAC_FAMILY_2"/>
    <property type="match status" value="1"/>
</dbReference>
<dbReference type="RefSeq" id="WP_189398222.1">
    <property type="nucleotide sequence ID" value="NZ_BMXA01000001.1"/>
</dbReference>
<dbReference type="AlphaFoldDB" id="A0A918RK17"/>
<proteinExistence type="predicted"/>
<evidence type="ECO:0000256" key="3">
    <source>
        <dbReference type="ARBA" id="ARBA00023163"/>
    </source>
</evidence>
<gene>
    <name evidence="6" type="ORF">GCM10008090_02830</name>
</gene>
<dbReference type="GO" id="GO:0043565">
    <property type="term" value="F:sequence-specific DNA binding"/>
    <property type="evidence" value="ECO:0007669"/>
    <property type="project" value="InterPro"/>
</dbReference>
<dbReference type="Pfam" id="PF12833">
    <property type="entry name" value="HTH_18"/>
    <property type="match status" value="1"/>
</dbReference>
<feature type="transmembrane region" description="Helical" evidence="4">
    <location>
        <begin position="39"/>
        <end position="60"/>
    </location>
</feature>
<sequence length="385" mass="45294">MERLIFNTHDIVLLVTIYQCALFAMLLFVVRHQRRMADYFLVGFLLTQAAIPLHILVNYGTEFRYIALNISPDLYRVFEIAYWLEGPLLLWYTRALVYKNYQLTRIDLLFLLPAAVYLIWIWFEFYTLPFQIKVEFLRNYHTEQANFLRHAEGFIRECLRVFFSILCLIEIHQFRKQIRHRYSSLENIDLGWLNLLVIGFTIIRCWAVFVAAAIILNVHGGIPIDFSLMGLTGNYATLGLVTALIFFSLSRSRLFEGVITVEESNSEHVEFECDEVARIEAHMANQKPFLQHILTLEQLARQLELPTRTLSNIINRHFKQNFFEFINRYRIEESKRLLQDPDLAQLTMIEVMSKSGFNSKATFNTFFKKLVGVTPSQYRKQSLDS</sequence>
<keyword evidence="7" id="KW-1185">Reference proteome</keyword>
<dbReference type="InterPro" id="IPR009057">
    <property type="entry name" value="Homeodomain-like_sf"/>
</dbReference>
<dbReference type="InterPro" id="IPR020449">
    <property type="entry name" value="Tscrpt_reg_AraC-type_HTH"/>
</dbReference>
<name>A0A918RK17_9GAMM</name>
<dbReference type="SMART" id="SM00342">
    <property type="entry name" value="HTH_ARAC"/>
    <property type="match status" value="1"/>
</dbReference>
<keyword evidence="1" id="KW-0805">Transcription regulation</keyword>
<dbReference type="GO" id="GO:0003700">
    <property type="term" value="F:DNA-binding transcription factor activity"/>
    <property type="evidence" value="ECO:0007669"/>
    <property type="project" value="InterPro"/>
</dbReference>
<dbReference type="PRINTS" id="PR00032">
    <property type="entry name" value="HTHARAC"/>
</dbReference>
<feature type="transmembrane region" description="Helical" evidence="4">
    <location>
        <begin position="12"/>
        <end position="30"/>
    </location>
</feature>
<keyword evidence="4" id="KW-0812">Transmembrane</keyword>
<dbReference type="PANTHER" id="PTHR43280">
    <property type="entry name" value="ARAC-FAMILY TRANSCRIPTIONAL REGULATOR"/>
    <property type="match status" value="1"/>
</dbReference>
<evidence type="ECO:0000313" key="6">
    <source>
        <dbReference type="EMBL" id="GGZ97938.1"/>
    </source>
</evidence>